<dbReference type="RefSeq" id="XP_009821551.1">
    <property type="nucleotide sequence ID" value="XM_009823249.1"/>
</dbReference>
<dbReference type="PROSITE" id="PS50088">
    <property type="entry name" value="ANK_REPEAT"/>
    <property type="match status" value="3"/>
</dbReference>
<keyword evidence="1" id="KW-0677">Repeat</keyword>
<evidence type="ECO:0000256" key="2">
    <source>
        <dbReference type="ARBA" id="ARBA00023043"/>
    </source>
</evidence>
<reference evidence="4" key="1">
    <citation type="submission" date="2013-12" db="EMBL/GenBank/DDBJ databases">
        <title>The Genome Sequence of Aphanomyces astaci APO3.</title>
        <authorList>
            <consortium name="The Broad Institute Genomics Platform"/>
            <person name="Russ C."/>
            <person name="Tyler B."/>
            <person name="van West P."/>
            <person name="Dieguez-Uribeondo J."/>
            <person name="Young S.K."/>
            <person name="Zeng Q."/>
            <person name="Gargeya S."/>
            <person name="Fitzgerald M."/>
            <person name="Abouelleil A."/>
            <person name="Alvarado L."/>
            <person name="Chapman S.B."/>
            <person name="Gainer-Dewar J."/>
            <person name="Goldberg J."/>
            <person name="Griggs A."/>
            <person name="Gujja S."/>
            <person name="Hansen M."/>
            <person name="Howarth C."/>
            <person name="Imamovic A."/>
            <person name="Ireland A."/>
            <person name="Larimer J."/>
            <person name="McCowan C."/>
            <person name="Murphy C."/>
            <person name="Pearson M."/>
            <person name="Poon T.W."/>
            <person name="Priest M."/>
            <person name="Roberts A."/>
            <person name="Saif S."/>
            <person name="Shea T."/>
            <person name="Sykes S."/>
            <person name="Wortman J."/>
            <person name="Nusbaum C."/>
            <person name="Birren B."/>
        </authorList>
    </citation>
    <scope>NUCLEOTIDE SEQUENCE [LARGE SCALE GENOMIC DNA]</scope>
    <source>
        <strain evidence="4">APO3</strain>
    </source>
</reference>
<name>W4HC44_APHAT</name>
<feature type="repeat" description="ANK" evidence="3">
    <location>
        <begin position="121"/>
        <end position="153"/>
    </location>
</feature>
<dbReference type="GeneID" id="20802516"/>
<dbReference type="Pfam" id="PF00023">
    <property type="entry name" value="Ank"/>
    <property type="match status" value="1"/>
</dbReference>
<protein>
    <submittedName>
        <fullName evidence="4">Uncharacterized protein</fullName>
    </submittedName>
</protein>
<dbReference type="PANTHER" id="PTHR24171:SF9">
    <property type="entry name" value="ANKYRIN REPEAT DOMAIN-CONTAINING PROTEIN 39"/>
    <property type="match status" value="1"/>
</dbReference>
<feature type="repeat" description="ANK" evidence="3">
    <location>
        <begin position="85"/>
        <end position="117"/>
    </location>
</feature>
<dbReference type="AlphaFoldDB" id="W4HC44"/>
<evidence type="ECO:0000256" key="3">
    <source>
        <dbReference type="PROSITE-ProRule" id="PRU00023"/>
    </source>
</evidence>
<dbReference type="EMBL" id="KI913114">
    <property type="protein sequence ID" value="ETV89151.1"/>
    <property type="molecule type" value="Genomic_DNA"/>
</dbReference>
<dbReference type="Pfam" id="PF12796">
    <property type="entry name" value="Ank_2"/>
    <property type="match status" value="1"/>
</dbReference>
<gene>
    <name evidence="4" type="ORF">H257_00520</name>
</gene>
<dbReference type="SMART" id="SM00248">
    <property type="entry name" value="ANK"/>
    <property type="match status" value="3"/>
</dbReference>
<keyword evidence="2 3" id="KW-0040">ANK repeat</keyword>
<proteinExistence type="predicted"/>
<sequence>MERTGNSSADCPCRKALLRKSIFTAAQDGDVDHVRSFFECRKAHLHIDFVDDFGYTSLHYASQWNRVEVVRYLLSRGANPDCAKCGATPLHRAAYSGAEESVALLVQHGASLNLVDTSFGDHRTALHKAASRDHRAIVNMLIQASADTSLRDSTGHTYLTVPKELGWQEPSIIPANTSSKCASDEDALVVDGTSSVGLGRQCESCGVQCFAATKLACCGLLQCDACSDDRSRPCHRCGSWSNLTLSAINHSVQLPNQLPPTTKPPGGIPPTALKPRPVRGLFDIKQIHSRSSGSTTIITT</sequence>
<dbReference type="PROSITE" id="PS50297">
    <property type="entry name" value="ANK_REP_REGION"/>
    <property type="match status" value="3"/>
</dbReference>
<dbReference type="Gene3D" id="1.25.40.20">
    <property type="entry name" value="Ankyrin repeat-containing domain"/>
    <property type="match status" value="1"/>
</dbReference>
<dbReference type="PANTHER" id="PTHR24171">
    <property type="entry name" value="ANKYRIN REPEAT DOMAIN-CONTAINING PROTEIN 39-RELATED"/>
    <property type="match status" value="1"/>
</dbReference>
<organism evidence="4">
    <name type="scientific">Aphanomyces astaci</name>
    <name type="common">Crayfish plague agent</name>
    <dbReference type="NCBI Taxonomy" id="112090"/>
    <lineage>
        <taxon>Eukaryota</taxon>
        <taxon>Sar</taxon>
        <taxon>Stramenopiles</taxon>
        <taxon>Oomycota</taxon>
        <taxon>Saprolegniomycetes</taxon>
        <taxon>Saprolegniales</taxon>
        <taxon>Verrucalvaceae</taxon>
        <taxon>Aphanomyces</taxon>
    </lineage>
</organism>
<dbReference type="VEuPathDB" id="FungiDB:H257_00520"/>
<dbReference type="PRINTS" id="PR01415">
    <property type="entry name" value="ANKYRIN"/>
</dbReference>
<evidence type="ECO:0000313" key="4">
    <source>
        <dbReference type="EMBL" id="ETV89151.1"/>
    </source>
</evidence>
<evidence type="ECO:0000256" key="1">
    <source>
        <dbReference type="ARBA" id="ARBA00022737"/>
    </source>
</evidence>
<accession>W4HC44</accession>
<dbReference type="STRING" id="112090.W4HC44"/>
<feature type="repeat" description="ANK" evidence="3">
    <location>
        <begin position="53"/>
        <end position="85"/>
    </location>
</feature>
<dbReference type="InterPro" id="IPR036770">
    <property type="entry name" value="Ankyrin_rpt-contain_sf"/>
</dbReference>
<dbReference type="SUPFAM" id="SSF48403">
    <property type="entry name" value="Ankyrin repeat"/>
    <property type="match status" value="1"/>
</dbReference>
<dbReference type="InterPro" id="IPR002110">
    <property type="entry name" value="Ankyrin_rpt"/>
</dbReference>